<keyword evidence="4" id="KW-1015">Disulfide bond</keyword>
<dbReference type="RefSeq" id="XP_066071261.1">
    <property type="nucleotide sequence ID" value="XM_066215164.1"/>
</dbReference>
<dbReference type="GO" id="GO:0005758">
    <property type="term" value="C:mitochondrial intermembrane space"/>
    <property type="evidence" value="ECO:0007669"/>
    <property type="project" value="UniProtKB-SubCell"/>
</dbReference>
<evidence type="ECO:0000313" key="6">
    <source>
        <dbReference type="EMBL" id="WVN90561.1"/>
    </source>
</evidence>
<dbReference type="GO" id="GO:0033108">
    <property type="term" value="P:mitochondrial respiratory chain complex assembly"/>
    <property type="evidence" value="ECO:0007669"/>
    <property type="project" value="TreeGrafter"/>
</dbReference>
<dbReference type="SUPFAM" id="SSF47072">
    <property type="entry name" value="Cysteine alpha-hairpin motif"/>
    <property type="match status" value="1"/>
</dbReference>
<dbReference type="Proteomes" id="UP000094043">
    <property type="component" value="Chromosome 7"/>
</dbReference>
<protein>
    <submittedName>
        <fullName evidence="6">Cytochrome c oxidase-assembly factor COX23, mitochondrial</fullName>
    </submittedName>
</protein>
<dbReference type="InterPro" id="IPR051040">
    <property type="entry name" value="COX23"/>
</dbReference>
<gene>
    <name evidence="6" type="ORF">L203_105800</name>
</gene>
<comment type="subcellular location">
    <subcellularLocation>
        <location evidence="2">Mitochondrion intermembrane space</location>
    </subcellularLocation>
</comment>
<evidence type="ECO:0000256" key="1">
    <source>
        <dbReference type="ARBA" id="ARBA00003875"/>
    </source>
</evidence>
<comment type="function">
    <text evidence="1">Required for the assembly of cytochrome c oxidase.</text>
</comment>
<keyword evidence="3" id="KW-0496">Mitochondrion</keyword>
<name>A0AAJ8JXU0_9TREE</name>
<evidence type="ECO:0000256" key="3">
    <source>
        <dbReference type="ARBA" id="ARBA00023128"/>
    </source>
</evidence>
<feature type="region of interest" description="Disordered" evidence="5">
    <location>
        <begin position="1"/>
        <end position="26"/>
    </location>
</feature>
<keyword evidence="7" id="KW-1185">Reference proteome</keyword>
<dbReference type="InterPro" id="IPR009069">
    <property type="entry name" value="Cys_alpha_HP_mot_SF"/>
</dbReference>
<evidence type="ECO:0000256" key="5">
    <source>
        <dbReference type="SAM" id="MobiDB-lite"/>
    </source>
</evidence>
<dbReference type="PANTHER" id="PTHR46811">
    <property type="entry name" value="COILED-COIL-HELIX-COILED-COIL-HELIX DOMAIN-CONTAINING PROTEIN 7"/>
    <property type="match status" value="1"/>
</dbReference>
<dbReference type="GeneID" id="91090009"/>
<dbReference type="AlphaFoldDB" id="A0AAJ8JXU0"/>
<organism evidence="6 7">
    <name type="scientific">Cryptococcus depauperatus CBS 7841</name>
    <dbReference type="NCBI Taxonomy" id="1295531"/>
    <lineage>
        <taxon>Eukaryota</taxon>
        <taxon>Fungi</taxon>
        <taxon>Dikarya</taxon>
        <taxon>Basidiomycota</taxon>
        <taxon>Agaricomycotina</taxon>
        <taxon>Tremellomycetes</taxon>
        <taxon>Tremellales</taxon>
        <taxon>Cryptococcaceae</taxon>
        <taxon>Cryptococcus</taxon>
    </lineage>
</organism>
<reference evidence="6" key="1">
    <citation type="submission" date="2016-06" db="EMBL/GenBank/DDBJ databases">
        <authorList>
            <person name="Cuomo C."/>
            <person name="Litvintseva A."/>
            <person name="Heitman J."/>
            <person name="Chen Y."/>
            <person name="Sun S."/>
            <person name="Springer D."/>
            <person name="Dromer F."/>
            <person name="Young S."/>
            <person name="Zeng Q."/>
            <person name="Chapman S."/>
            <person name="Gujja S."/>
            <person name="Saif S."/>
            <person name="Birren B."/>
        </authorList>
    </citation>
    <scope>NUCLEOTIDE SEQUENCE</scope>
    <source>
        <strain evidence="6">CBS 7841</strain>
    </source>
</reference>
<dbReference type="PANTHER" id="PTHR46811:SF1">
    <property type="entry name" value="COILED-COIL-HELIX-COILED-COIL-HELIX DOMAIN-CONTAINING PROTEIN 7"/>
    <property type="match status" value="1"/>
</dbReference>
<dbReference type="KEGG" id="cdep:91090009"/>
<dbReference type="EMBL" id="CP143790">
    <property type="protein sequence ID" value="WVN90561.1"/>
    <property type="molecule type" value="Genomic_DNA"/>
</dbReference>
<evidence type="ECO:0000256" key="2">
    <source>
        <dbReference type="ARBA" id="ARBA00004569"/>
    </source>
</evidence>
<evidence type="ECO:0000256" key="4">
    <source>
        <dbReference type="ARBA" id="ARBA00023157"/>
    </source>
</evidence>
<reference evidence="6" key="3">
    <citation type="submission" date="2024-01" db="EMBL/GenBank/DDBJ databases">
        <authorList>
            <person name="Coelho M.A."/>
            <person name="David-Palma M."/>
            <person name="Shea T."/>
            <person name="Sun S."/>
            <person name="Cuomo C.A."/>
            <person name="Heitman J."/>
        </authorList>
    </citation>
    <scope>NUCLEOTIDE SEQUENCE</scope>
    <source>
        <strain evidence="6">CBS 7841</strain>
    </source>
</reference>
<accession>A0AAJ8JXU0</accession>
<proteinExistence type="predicted"/>
<evidence type="ECO:0000313" key="7">
    <source>
        <dbReference type="Proteomes" id="UP000094043"/>
    </source>
</evidence>
<dbReference type="PROSITE" id="PS51808">
    <property type="entry name" value="CHCH"/>
    <property type="match status" value="1"/>
</dbReference>
<reference evidence="6" key="2">
    <citation type="journal article" date="2022" name="Elife">
        <title>Obligate sexual reproduction of a homothallic fungus closely related to the Cryptococcus pathogenic species complex.</title>
        <authorList>
            <person name="Passer A.R."/>
            <person name="Clancey S.A."/>
            <person name="Shea T."/>
            <person name="David-Palma M."/>
            <person name="Averette A.F."/>
            <person name="Boekhout T."/>
            <person name="Porcel B.M."/>
            <person name="Nowrousian M."/>
            <person name="Cuomo C.A."/>
            <person name="Sun S."/>
            <person name="Heitman J."/>
            <person name="Coelho M.A."/>
        </authorList>
    </citation>
    <scope>NUCLEOTIDE SEQUENCE</scope>
    <source>
        <strain evidence="6">CBS 7841</strain>
    </source>
</reference>
<sequence length="101" mass="11587">MATRVPPSTTPLPFADRPAPPTKDLEVPEDYKETFKAHQEKKTVSKKGQFVDPCETARKASLDCLERAHYNRGECLQFFAAYRQCKGNWLAMRKEDRLKGN</sequence>